<comment type="subcellular location">
    <subcellularLocation>
        <location evidence="1 7">Cell membrane</location>
        <topology evidence="1 7">Multi-pass membrane protein</topology>
    </subcellularLocation>
</comment>
<keyword evidence="6 7" id="KW-0472">Membrane</keyword>
<evidence type="ECO:0000256" key="6">
    <source>
        <dbReference type="ARBA" id="ARBA00023136"/>
    </source>
</evidence>
<evidence type="ECO:0000256" key="1">
    <source>
        <dbReference type="ARBA" id="ARBA00004651"/>
    </source>
</evidence>
<evidence type="ECO:0000256" key="2">
    <source>
        <dbReference type="ARBA" id="ARBA00022448"/>
    </source>
</evidence>
<dbReference type="InterPro" id="IPR000515">
    <property type="entry name" value="MetI-like"/>
</dbReference>
<dbReference type="Pfam" id="PF00528">
    <property type="entry name" value="BPD_transp_1"/>
    <property type="match status" value="1"/>
</dbReference>
<feature type="transmembrane region" description="Helical" evidence="7">
    <location>
        <begin position="60"/>
        <end position="82"/>
    </location>
</feature>
<dbReference type="SUPFAM" id="SSF161098">
    <property type="entry name" value="MetI-like"/>
    <property type="match status" value="1"/>
</dbReference>
<protein>
    <recommendedName>
        <fullName evidence="8">ABC transmembrane type-1 domain-containing protein</fullName>
    </recommendedName>
</protein>
<proteinExistence type="inferred from homology"/>
<organism evidence="9 12">
    <name type="scientific">Pyrobaculum aerophilum</name>
    <dbReference type="NCBI Taxonomy" id="13773"/>
    <lineage>
        <taxon>Archaea</taxon>
        <taxon>Thermoproteota</taxon>
        <taxon>Thermoprotei</taxon>
        <taxon>Thermoproteales</taxon>
        <taxon>Thermoproteaceae</taxon>
        <taxon>Pyrobaculum</taxon>
    </lineage>
</organism>
<evidence type="ECO:0000313" key="10">
    <source>
        <dbReference type="EMBL" id="RFA97517.1"/>
    </source>
</evidence>
<name>A0A371QVI5_9CREN</name>
<keyword evidence="3" id="KW-1003">Cell membrane</keyword>
<feature type="transmembrane region" description="Helical" evidence="7">
    <location>
        <begin position="88"/>
        <end position="114"/>
    </location>
</feature>
<keyword evidence="4 7" id="KW-0812">Transmembrane</keyword>
<dbReference type="Proteomes" id="UP000257123">
    <property type="component" value="Unassembled WGS sequence"/>
</dbReference>
<feature type="transmembrane region" description="Helical" evidence="7">
    <location>
        <begin position="35"/>
        <end position="53"/>
    </location>
</feature>
<dbReference type="PANTHER" id="PTHR32243:SF18">
    <property type="entry name" value="INNER MEMBRANE ABC TRANSPORTER PERMEASE PROTEIN YCJP"/>
    <property type="match status" value="1"/>
</dbReference>
<gene>
    <name evidence="9" type="ORF">CGL51_11005</name>
    <name evidence="10" type="ORF">CGL52_08945</name>
</gene>
<dbReference type="InterPro" id="IPR050901">
    <property type="entry name" value="BP-dep_ABC_trans_perm"/>
</dbReference>
<evidence type="ECO:0000256" key="5">
    <source>
        <dbReference type="ARBA" id="ARBA00022989"/>
    </source>
</evidence>
<evidence type="ECO:0000256" key="3">
    <source>
        <dbReference type="ARBA" id="ARBA00022475"/>
    </source>
</evidence>
<dbReference type="EMBL" id="NMUF01000025">
    <property type="protein sequence ID" value="RFA97517.1"/>
    <property type="molecule type" value="Genomic_DNA"/>
</dbReference>
<keyword evidence="2 7" id="KW-0813">Transport</keyword>
<dbReference type="Proteomes" id="UP000256877">
    <property type="component" value="Unassembled WGS sequence"/>
</dbReference>
<dbReference type="GO" id="GO:0005886">
    <property type="term" value="C:plasma membrane"/>
    <property type="evidence" value="ECO:0007669"/>
    <property type="project" value="UniProtKB-SubCell"/>
</dbReference>
<dbReference type="Gene3D" id="1.10.3720.10">
    <property type="entry name" value="MetI-like"/>
    <property type="match status" value="1"/>
</dbReference>
<comment type="caution">
    <text evidence="9">The sequence shown here is derived from an EMBL/GenBank/DDBJ whole genome shotgun (WGS) entry which is preliminary data.</text>
</comment>
<reference evidence="11 12" key="1">
    <citation type="submission" date="2017-07" db="EMBL/GenBank/DDBJ databases">
        <title>Draft genome sequence of aerobic hyperthermophilic archaea, Pyrobaculum aerophilum YKB31 and YKB32.</title>
        <authorList>
            <person name="Mochizuki T."/>
            <person name="Berliner A.J."/>
            <person name="Yoshida-Takashima Y."/>
            <person name="Takaki Y."/>
            <person name="Nunoura T."/>
            <person name="Takai K."/>
        </authorList>
    </citation>
    <scope>NUCLEOTIDE SEQUENCE [LARGE SCALE GENOMIC DNA]</scope>
    <source>
        <strain evidence="9 12">YKB31</strain>
        <strain evidence="10 11">YKB32</strain>
    </source>
</reference>
<dbReference type="CDD" id="cd06261">
    <property type="entry name" value="TM_PBP2"/>
    <property type="match status" value="1"/>
</dbReference>
<evidence type="ECO:0000313" key="9">
    <source>
        <dbReference type="EMBL" id="RFA94189.1"/>
    </source>
</evidence>
<evidence type="ECO:0000313" key="12">
    <source>
        <dbReference type="Proteomes" id="UP000257123"/>
    </source>
</evidence>
<evidence type="ECO:0000256" key="7">
    <source>
        <dbReference type="RuleBase" id="RU363032"/>
    </source>
</evidence>
<keyword evidence="5 7" id="KW-1133">Transmembrane helix</keyword>
<dbReference type="InterPro" id="IPR035906">
    <property type="entry name" value="MetI-like_sf"/>
</dbReference>
<dbReference type="AlphaFoldDB" id="A0A371QVI5"/>
<dbReference type="PANTHER" id="PTHR32243">
    <property type="entry name" value="MALTOSE TRANSPORT SYSTEM PERMEASE-RELATED"/>
    <property type="match status" value="1"/>
</dbReference>
<evidence type="ECO:0000313" key="11">
    <source>
        <dbReference type="Proteomes" id="UP000256877"/>
    </source>
</evidence>
<dbReference type="GO" id="GO:0055085">
    <property type="term" value="P:transmembrane transport"/>
    <property type="evidence" value="ECO:0007669"/>
    <property type="project" value="InterPro"/>
</dbReference>
<comment type="similarity">
    <text evidence="7">Belongs to the binding-protein-dependent transport system permease family.</text>
</comment>
<evidence type="ECO:0000256" key="4">
    <source>
        <dbReference type="ARBA" id="ARBA00022692"/>
    </source>
</evidence>
<sequence>MALWILIAFAVDLSPELDAAARIDGASPVRRFIHIAIPAMRNAILAVAALSVIETWGEYLYASVILNSQSLLTASVVVGQLITSEFGFNWNVLAAASLLTTLPLLLLVGLAANAMSKLTPSSRR</sequence>
<dbReference type="PROSITE" id="PS50928">
    <property type="entry name" value="ABC_TM1"/>
    <property type="match status" value="1"/>
</dbReference>
<accession>A0A371QVI5</accession>
<dbReference type="EMBL" id="NMUE01000043">
    <property type="protein sequence ID" value="RFA94189.1"/>
    <property type="molecule type" value="Genomic_DNA"/>
</dbReference>
<evidence type="ECO:0000259" key="8">
    <source>
        <dbReference type="PROSITE" id="PS50928"/>
    </source>
</evidence>
<feature type="domain" description="ABC transmembrane type-1" evidence="8">
    <location>
        <begin position="1"/>
        <end position="111"/>
    </location>
</feature>